<name>A0A512AUP3_9BACT</name>
<dbReference type="RefSeq" id="WP_146895749.1">
    <property type="nucleotide sequence ID" value="NZ_BJYS01000005.1"/>
</dbReference>
<keyword evidence="2" id="KW-1185">Reference proteome</keyword>
<dbReference type="OrthoDB" id="1092930at2"/>
<evidence type="ECO:0008006" key="3">
    <source>
        <dbReference type="Google" id="ProtNLM"/>
    </source>
</evidence>
<dbReference type="EMBL" id="BJYS01000005">
    <property type="protein sequence ID" value="GEO03436.1"/>
    <property type="molecule type" value="Genomic_DNA"/>
</dbReference>
<reference evidence="1 2" key="1">
    <citation type="submission" date="2019-07" db="EMBL/GenBank/DDBJ databases">
        <title>Whole genome shotgun sequence of Adhaeribacter aerolatus NBRC 106133.</title>
        <authorList>
            <person name="Hosoyama A."/>
            <person name="Uohara A."/>
            <person name="Ohji S."/>
            <person name="Ichikawa N."/>
        </authorList>
    </citation>
    <scope>NUCLEOTIDE SEQUENCE [LARGE SCALE GENOMIC DNA]</scope>
    <source>
        <strain evidence="1 2">NBRC 106133</strain>
    </source>
</reference>
<evidence type="ECO:0000313" key="2">
    <source>
        <dbReference type="Proteomes" id="UP000321532"/>
    </source>
</evidence>
<dbReference type="Pfam" id="PF14092">
    <property type="entry name" value="DUF4270"/>
    <property type="match status" value="1"/>
</dbReference>
<dbReference type="PROSITE" id="PS51257">
    <property type="entry name" value="PROKAR_LIPOPROTEIN"/>
    <property type="match status" value="1"/>
</dbReference>
<comment type="caution">
    <text evidence="1">The sequence shown here is derived from an EMBL/GenBank/DDBJ whole genome shotgun (WGS) entry which is preliminary data.</text>
</comment>
<protein>
    <recommendedName>
        <fullName evidence="3">DUF4270 domain-containing protein</fullName>
    </recommendedName>
</protein>
<dbReference type="Proteomes" id="UP000321532">
    <property type="component" value="Unassembled WGS sequence"/>
</dbReference>
<dbReference type="InterPro" id="IPR025366">
    <property type="entry name" value="DUF4270"/>
</dbReference>
<organism evidence="1 2">
    <name type="scientific">Adhaeribacter aerolatus</name>
    <dbReference type="NCBI Taxonomy" id="670289"/>
    <lineage>
        <taxon>Bacteria</taxon>
        <taxon>Pseudomonadati</taxon>
        <taxon>Bacteroidota</taxon>
        <taxon>Cytophagia</taxon>
        <taxon>Cytophagales</taxon>
        <taxon>Hymenobacteraceae</taxon>
        <taxon>Adhaeribacter</taxon>
    </lineage>
</organism>
<gene>
    <name evidence="1" type="ORF">AAE02nite_11000</name>
</gene>
<sequence length="458" mass="49403">MNWPTRTAFFFTFSLFAFFSCEEPGEIGLDIDNTKLGTAFTDTLTVKASTILAADSIVARNRGYLLTGSFSNANFGTVSAKSFLEVGITSGAAFEDAANARIDSTVLVLDYNESFGDTTQNLTVNVHKLQQGFRDDVTYFINSTLPHESAVIGSATFKPTPRKTIRKVLTNTTVNASIPVRIRLTPAFGAEMLAQSGKTALSNPTEFLKFLPGIALTGGNNAKSALGFTFSDSTYFKIYYTAGNKKLQYNFIISSTNNRFSQLAADRSNSPLAVLQKPGDSISAVNTGNTAFMQESVGIKTKLTFPYLNKFKQALGSVAINRAELVIPVKSAAAFPPSPYLYLFETNKSNRIVRQNGVPVGVPANGSSLAGFSQPAAAAYSTTTQTYTVNITAYLQAVLYNSRVNGRLVQNHGLILSPAATAQLTSLEALSMQSLNQTLINLAPNTPIKLRVYYSTNQ</sequence>
<dbReference type="AlphaFoldDB" id="A0A512AUP3"/>
<accession>A0A512AUP3</accession>
<evidence type="ECO:0000313" key="1">
    <source>
        <dbReference type="EMBL" id="GEO03436.1"/>
    </source>
</evidence>
<proteinExistence type="predicted"/>